<dbReference type="SUPFAM" id="SSF81383">
    <property type="entry name" value="F-box domain"/>
    <property type="match status" value="1"/>
</dbReference>
<reference evidence="2 3" key="1">
    <citation type="submission" date="2018-11" db="EMBL/GenBank/DDBJ databases">
        <title>Genome assembly of Steccherinum ochraceum LE-BIN_3174, the white-rot fungus of the Steccherinaceae family (The Residual Polyporoid clade, Polyporales, Basidiomycota).</title>
        <authorList>
            <person name="Fedorova T.V."/>
            <person name="Glazunova O.A."/>
            <person name="Landesman E.O."/>
            <person name="Moiseenko K.V."/>
            <person name="Psurtseva N.V."/>
            <person name="Savinova O.S."/>
            <person name="Shakhova N.V."/>
            <person name="Tyazhelova T.V."/>
            <person name="Vasina D.V."/>
        </authorList>
    </citation>
    <scope>NUCLEOTIDE SEQUENCE [LARGE SCALE GENOMIC DNA]</scope>
    <source>
        <strain evidence="2 3">LE-BIN_3174</strain>
    </source>
</reference>
<comment type="caution">
    <text evidence="2">The sequence shown here is derived from an EMBL/GenBank/DDBJ whole genome shotgun (WGS) entry which is preliminary data.</text>
</comment>
<evidence type="ECO:0000259" key="1">
    <source>
        <dbReference type="PROSITE" id="PS50181"/>
    </source>
</evidence>
<sequence length="461" mass="52464">MLALPQELVDLIMGCMDSDTLSTCTLLSRAFHNVASPHLFRSLVIDDASPTHDFDAFLYDLRANVIRGPAKLVKTLTLQGADWDSFDLSVVDVHAIFAILAELPSVHTLKLVDILVKRNHDRKKAPIPPRSLKSLELYRLVFDLSRRAEGEISEDDFASLAVNNNQHVLCSFIQMLDMLASVETLAMYDTETIHIHRRSHKWESEPDFAVSTARFLGRLVNSGVRIKHLVSQQGTMSHDVYLELLKTSGSLDDLQTMRISDTYQTMYSFLHDSLARDLTHLHLVVGRDQRYNVPAGTKQIDLDLAQYNRLITLRISTILCGRDYSKEEKKRELSDSLSRFAAVLETASHQAPDTVTAIEIDVIDCRKNPPPNDTSILLYTGVDWESADVALARRQNLQRISFAFLFYPGTYWNAFDRSEFSEMEMDAREVKHKAQIDLVKAKLPRVRRRNILTVAYDREAM</sequence>
<dbReference type="PROSITE" id="PS50181">
    <property type="entry name" value="FBOX"/>
    <property type="match status" value="1"/>
</dbReference>
<evidence type="ECO:0000313" key="2">
    <source>
        <dbReference type="EMBL" id="TCD62786.1"/>
    </source>
</evidence>
<name>A0A4R0R893_9APHY</name>
<gene>
    <name evidence="2" type="ORF">EIP91_006404</name>
</gene>
<evidence type="ECO:0000313" key="3">
    <source>
        <dbReference type="Proteomes" id="UP000292702"/>
    </source>
</evidence>
<dbReference type="AlphaFoldDB" id="A0A4R0R893"/>
<dbReference type="EMBL" id="RWJN01000345">
    <property type="protein sequence ID" value="TCD62786.1"/>
    <property type="molecule type" value="Genomic_DNA"/>
</dbReference>
<feature type="domain" description="F-box" evidence="1">
    <location>
        <begin position="1"/>
        <end position="43"/>
    </location>
</feature>
<keyword evidence="3" id="KW-1185">Reference proteome</keyword>
<dbReference type="InterPro" id="IPR036047">
    <property type="entry name" value="F-box-like_dom_sf"/>
</dbReference>
<organism evidence="2 3">
    <name type="scientific">Steccherinum ochraceum</name>
    <dbReference type="NCBI Taxonomy" id="92696"/>
    <lineage>
        <taxon>Eukaryota</taxon>
        <taxon>Fungi</taxon>
        <taxon>Dikarya</taxon>
        <taxon>Basidiomycota</taxon>
        <taxon>Agaricomycotina</taxon>
        <taxon>Agaricomycetes</taxon>
        <taxon>Polyporales</taxon>
        <taxon>Steccherinaceae</taxon>
        <taxon>Steccherinum</taxon>
    </lineage>
</organism>
<accession>A0A4R0R893</accession>
<dbReference type="Proteomes" id="UP000292702">
    <property type="component" value="Unassembled WGS sequence"/>
</dbReference>
<dbReference type="InterPro" id="IPR001810">
    <property type="entry name" value="F-box_dom"/>
</dbReference>
<proteinExistence type="predicted"/>
<protein>
    <recommendedName>
        <fullName evidence="1">F-box domain-containing protein</fullName>
    </recommendedName>
</protein>